<gene>
    <name evidence="2" type="ORF">AWB77_04700</name>
</gene>
<accession>A0A158CY18</accession>
<feature type="domain" description="ChsH2 rubredoxin-like zinc ribbon" evidence="1">
    <location>
        <begin position="6"/>
        <end position="27"/>
    </location>
</feature>
<sequence>MNLDVTQCTQCGLTLFPARYFCPSCGSNGWTRRTVELGTVMESTVVRHRAGERDSPLIYLATVRTDAGPVVVARLNAAVPDGSAVRLEVHDDQCIVAVAV</sequence>
<evidence type="ECO:0000259" key="1">
    <source>
        <dbReference type="Pfam" id="PF12172"/>
    </source>
</evidence>
<comment type="caution">
    <text evidence="2">The sequence shown here is derived from an EMBL/GenBank/DDBJ whole genome shotgun (WGS) entry which is preliminary data.</text>
</comment>
<dbReference type="STRING" id="1777138.AWB77_04700"/>
<proteinExistence type="predicted"/>
<dbReference type="Pfam" id="PF12172">
    <property type="entry name" value="zf-ChsH2"/>
    <property type="match status" value="1"/>
</dbReference>
<dbReference type="AlphaFoldDB" id="A0A158CY18"/>
<reference evidence="2" key="1">
    <citation type="submission" date="2016-01" db="EMBL/GenBank/DDBJ databases">
        <authorList>
            <person name="Peeters C."/>
        </authorList>
    </citation>
    <scope>NUCLEOTIDE SEQUENCE</scope>
    <source>
        <strain evidence="2">LMG 29320</strain>
    </source>
</reference>
<dbReference type="EMBL" id="FCNX02000012">
    <property type="protein sequence ID" value="SAK87272.1"/>
    <property type="molecule type" value="Genomic_DNA"/>
</dbReference>
<dbReference type="OrthoDB" id="9033662at2"/>
<evidence type="ECO:0000313" key="2">
    <source>
        <dbReference type="EMBL" id="SAK87272.1"/>
    </source>
</evidence>
<organism evidence="2 3">
    <name type="scientific">Caballeronia fortuita</name>
    <dbReference type="NCBI Taxonomy" id="1777138"/>
    <lineage>
        <taxon>Bacteria</taxon>
        <taxon>Pseudomonadati</taxon>
        <taxon>Pseudomonadota</taxon>
        <taxon>Betaproteobacteria</taxon>
        <taxon>Burkholderiales</taxon>
        <taxon>Burkholderiaceae</taxon>
        <taxon>Caballeronia</taxon>
    </lineage>
</organism>
<name>A0A158CY18_9BURK</name>
<protein>
    <recommendedName>
        <fullName evidence="1">ChsH2 rubredoxin-like zinc ribbon domain-containing protein</fullName>
    </recommendedName>
</protein>
<dbReference type="Proteomes" id="UP000054903">
    <property type="component" value="Unassembled WGS sequence"/>
</dbReference>
<dbReference type="InterPro" id="IPR012340">
    <property type="entry name" value="NA-bd_OB-fold"/>
</dbReference>
<keyword evidence="3" id="KW-1185">Reference proteome</keyword>
<dbReference type="InterPro" id="IPR052513">
    <property type="entry name" value="Thioester_dehydratase-like"/>
</dbReference>
<dbReference type="PANTHER" id="PTHR34075">
    <property type="entry name" value="BLR3430 PROTEIN"/>
    <property type="match status" value="1"/>
</dbReference>
<dbReference type="PANTHER" id="PTHR34075:SF5">
    <property type="entry name" value="BLR3430 PROTEIN"/>
    <property type="match status" value="1"/>
</dbReference>
<dbReference type="SUPFAM" id="SSF50249">
    <property type="entry name" value="Nucleic acid-binding proteins"/>
    <property type="match status" value="1"/>
</dbReference>
<dbReference type="InterPro" id="IPR022002">
    <property type="entry name" value="ChsH2_Znr"/>
</dbReference>
<evidence type="ECO:0000313" key="3">
    <source>
        <dbReference type="Proteomes" id="UP000054903"/>
    </source>
</evidence>